<sequence length="399" mass="48118">MNLEIFPNDLLLYLFNFITPLDLFRSFYNLNSHFNDFILIYFQNYRFDFRLLSRQELKIICQNYIPLIFDKVIYLHLSDDDGTPGQAADFFNYDINIDQFTSLKALTLFRIESHSKIDEFFSFGIQKLHHLTYLKFDDCHFNKGDGNKTRQLINQIWSLPKLIYCYWNVRPNGEEYFYLPTIFSLSLKNLHIKNPEWNSEQLTCLMMKTPYLQYFSTEFSCFTSNFNNDNVNKTLPSLKNLPMKKLKLINLWSRNILINLLYMMPNLYYLNIHGWTFYINGYEWKDIIIKYLPNLRIFRLTMLLEFNNNINTEKQIDQLLEAYRSPFWIEEHQWFIGCLWTESNNDRLICLYSLPYSFEHVPRNVSQLSYRTKSTCPSQIKFSYDHIHGLLYDSSLFIE</sequence>
<dbReference type="InterPro" id="IPR032675">
    <property type="entry name" value="LRR_dom_sf"/>
</dbReference>
<dbReference type="EMBL" id="CAJNOU010000225">
    <property type="protein sequence ID" value="CAF0922792.1"/>
    <property type="molecule type" value="Genomic_DNA"/>
</dbReference>
<reference evidence="2" key="1">
    <citation type="submission" date="2021-02" db="EMBL/GenBank/DDBJ databases">
        <authorList>
            <person name="Nowell W R."/>
        </authorList>
    </citation>
    <scope>NUCLEOTIDE SEQUENCE</scope>
</reference>
<dbReference type="Gene3D" id="3.80.10.10">
    <property type="entry name" value="Ribonuclease Inhibitor"/>
    <property type="match status" value="1"/>
</dbReference>
<dbReference type="Proteomes" id="UP000663874">
    <property type="component" value="Unassembled WGS sequence"/>
</dbReference>
<proteinExistence type="predicted"/>
<dbReference type="Proteomes" id="UP000663889">
    <property type="component" value="Unassembled WGS sequence"/>
</dbReference>
<evidence type="ECO:0000313" key="2">
    <source>
        <dbReference type="EMBL" id="CAF4036711.1"/>
    </source>
</evidence>
<evidence type="ECO:0000313" key="1">
    <source>
        <dbReference type="EMBL" id="CAF0922792.1"/>
    </source>
</evidence>
<dbReference type="AlphaFoldDB" id="A0A819QSZ7"/>
<gene>
    <name evidence="2" type="ORF">FNK824_LOCUS27948</name>
    <name evidence="1" type="ORF">SEV965_LOCUS6737</name>
</gene>
<dbReference type="SUPFAM" id="SSF52047">
    <property type="entry name" value="RNI-like"/>
    <property type="match status" value="1"/>
</dbReference>
<accession>A0A819QSZ7</accession>
<organism evidence="2 3">
    <name type="scientific">Rotaria sordida</name>
    <dbReference type="NCBI Taxonomy" id="392033"/>
    <lineage>
        <taxon>Eukaryota</taxon>
        <taxon>Metazoa</taxon>
        <taxon>Spiralia</taxon>
        <taxon>Gnathifera</taxon>
        <taxon>Rotifera</taxon>
        <taxon>Eurotatoria</taxon>
        <taxon>Bdelloidea</taxon>
        <taxon>Philodinida</taxon>
        <taxon>Philodinidae</taxon>
        <taxon>Rotaria</taxon>
    </lineage>
</organism>
<protein>
    <recommendedName>
        <fullName evidence="4">F-box domain-containing protein</fullName>
    </recommendedName>
</protein>
<evidence type="ECO:0000313" key="3">
    <source>
        <dbReference type="Proteomes" id="UP000663874"/>
    </source>
</evidence>
<comment type="caution">
    <text evidence="2">The sequence shown here is derived from an EMBL/GenBank/DDBJ whole genome shotgun (WGS) entry which is preliminary data.</text>
</comment>
<dbReference type="EMBL" id="CAJOBE010007457">
    <property type="protein sequence ID" value="CAF4036711.1"/>
    <property type="molecule type" value="Genomic_DNA"/>
</dbReference>
<name>A0A819QSZ7_9BILA</name>
<evidence type="ECO:0008006" key="4">
    <source>
        <dbReference type="Google" id="ProtNLM"/>
    </source>
</evidence>